<dbReference type="InterPro" id="IPR005828">
    <property type="entry name" value="MFS_sugar_transport-like"/>
</dbReference>
<evidence type="ECO:0000256" key="2">
    <source>
        <dbReference type="ARBA" id="ARBA00022448"/>
    </source>
</evidence>
<comment type="subcellular location">
    <subcellularLocation>
        <location evidence="1">Membrane</location>
        <topology evidence="1">Multi-pass membrane protein</topology>
    </subcellularLocation>
</comment>
<feature type="transmembrane region" description="Helical" evidence="7">
    <location>
        <begin position="86"/>
        <end position="107"/>
    </location>
</feature>
<name>A0ABR4AAU4_9LECA</name>
<dbReference type="Proteomes" id="UP001590950">
    <property type="component" value="Unassembled WGS sequence"/>
</dbReference>
<keyword evidence="3 7" id="KW-0812">Transmembrane</keyword>
<feature type="transmembrane region" description="Helical" evidence="7">
    <location>
        <begin position="521"/>
        <end position="539"/>
    </location>
</feature>
<feature type="transmembrane region" description="Helical" evidence="7">
    <location>
        <begin position="456"/>
        <end position="477"/>
    </location>
</feature>
<keyword evidence="4 7" id="KW-1133">Transmembrane helix</keyword>
<dbReference type="PROSITE" id="PS50850">
    <property type="entry name" value="MFS"/>
    <property type="match status" value="1"/>
</dbReference>
<proteinExistence type="predicted"/>
<dbReference type="InterPro" id="IPR005829">
    <property type="entry name" value="Sugar_transporter_CS"/>
</dbReference>
<evidence type="ECO:0000256" key="1">
    <source>
        <dbReference type="ARBA" id="ARBA00004141"/>
    </source>
</evidence>
<gene>
    <name evidence="9" type="ORF">N7G274_004650</name>
</gene>
<keyword evidence="10" id="KW-1185">Reference proteome</keyword>
<evidence type="ECO:0000313" key="9">
    <source>
        <dbReference type="EMBL" id="KAL2042890.1"/>
    </source>
</evidence>
<feature type="transmembrane region" description="Helical" evidence="7">
    <location>
        <begin position="545"/>
        <end position="565"/>
    </location>
</feature>
<dbReference type="SUPFAM" id="SSF103473">
    <property type="entry name" value="MFS general substrate transporter"/>
    <property type="match status" value="1"/>
</dbReference>
<dbReference type="CDD" id="cd17316">
    <property type="entry name" value="MFS_SV2_like"/>
    <property type="match status" value="1"/>
</dbReference>
<dbReference type="Pfam" id="PF00083">
    <property type="entry name" value="Sugar_tr"/>
    <property type="match status" value="1"/>
</dbReference>
<organism evidence="9 10">
    <name type="scientific">Stereocaulon virgatum</name>
    <dbReference type="NCBI Taxonomy" id="373712"/>
    <lineage>
        <taxon>Eukaryota</taxon>
        <taxon>Fungi</taxon>
        <taxon>Dikarya</taxon>
        <taxon>Ascomycota</taxon>
        <taxon>Pezizomycotina</taxon>
        <taxon>Lecanoromycetes</taxon>
        <taxon>OSLEUM clade</taxon>
        <taxon>Lecanoromycetidae</taxon>
        <taxon>Lecanorales</taxon>
        <taxon>Lecanorineae</taxon>
        <taxon>Stereocaulaceae</taxon>
        <taxon>Stereocaulon</taxon>
    </lineage>
</organism>
<protein>
    <recommendedName>
        <fullName evidence="8">Major facilitator superfamily (MFS) profile domain-containing protein</fullName>
    </recommendedName>
</protein>
<feature type="transmembrane region" description="Helical" evidence="7">
    <location>
        <begin position="178"/>
        <end position="204"/>
    </location>
</feature>
<dbReference type="InterPro" id="IPR020846">
    <property type="entry name" value="MFS_dom"/>
</dbReference>
<dbReference type="EMBL" id="JBEFKJ010000013">
    <property type="protein sequence ID" value="KAL2042890.1"/>
    <property type="molecule type" value="Genomic_DNA"/>
</dbReference>
<feature type="domain" description="Major facilitator superfamily (MFS) profile" evidence="8">
    <location>
        <begin position="88"/>
        <end position="568"/>
    </location>
</feature>
<feature type="transmembrane region" description="Helical" evidence="7">
    <location>
        <begin position="430"/>
        <end position="449"/>
    </location>
</feature>
<evidence type="ECO:0000256" key="7">
    <source>
        <dbReference type="SAM" id="Phobius"/>
    </source>
</evidence>
<sequence length="573" mass="62392">MGAAVSSNSPVSYQLLGQSRAADTHPMSPDKDLDVNIASDSPEDLRPKSRGEFQDDTEMEGLTLYEKKALLVNRELNSHGMGKYQWYIFFLCGFGYLVDLLYAQAFGLVEPAIQQEFGFGDKQSGNIFSSFSAGLTAGAFVWGILVDIIGRQYAFNLTVLISSVFGLCLAAPNNYNGILVLTAFVGFGVGGNIPIDTTICLEFLPQNRRFLLALLSLFQPLGVVIACGIAYGFVPFYSCGNGSDGKPLPACSKVAAGAPCCTKSSNFGWRYTLLCIGAICMAIFFLRFVVFHFQESPKFLLYRGRDDKAVEVLQKIAKFNGRESSITLESFEALSTGETSMASPDTNTAILGGGAKQLKQSWGTKFKTEIQRYKMLFGSFTMARLTLLVWVTYAFDYWGFSIAGSFLPKILLLKNSAIHIPVAETYRNFVIIYICGIPGVMLGALMYGIPRIGRKWAMIGSSALMGLSLFLFATVNTEASNVGLNAMEYFFQSMFNAVLYGWTPEVFPAPIRGTAAGVASFWGRLFSIISPLIAASLIVDSLNAPLYLAGGGVFISTIALLLMPYRSLGAQSY</sequence>
<evidence type="ECO:0000259" key="8">
    <source>
        <dbReference type="PROSITE" id="PS50850"/>
    </source>
</evidence>
<feature type="transmembrane region" description="Helical" evidence="7">
    <location>
        <begin position="127"/>
        <end position="146"/>
    </location>
</feature>
<dbReference type="PANTHER" id="PTHR23511:SF3">
    <property type="entry name" value="MAJOR FACILITATOR SUPERFAMILY (MFS) PROFILE DOMAIN-CONTAINING PROTEIN"/>
    <property type="match status" value="1"/>
</dbReference>
<accession>A0ABR4AAU4</accession>
<comment type="caution">
    <text evidence="9">The sequence shown here is derived from an EMBL/GenBank/DDBJ whole genome shotgun (WGS) entry which is preliminary data.</text>
</comment>
<reference evidence="9 10" key="1">
    <citation type="submission" date="2024-09" db="EMBL/GenBank/DDBJ databases">
        <title>Rethinking Asexuality: The Enigmatic Case of Functional Sexual Genes in Lepraria (Stereocaulaceae).</title>
        <authorList>
            <person name="Doellman M."/>
            <person name="Sun Y."/>
            <person name="Barcenas-Pena A."/>
            <person name="Lumbsch H.T."/>
            <person name="Grewe F."/>
        </authorList>
    </citation>
    <scope>NUCLEOTIDE SEQUENCE [LARGE SCALE GENOMIC DNA]</scope>
    <source>
        <strain evidence="9 10">Mercado 3170</strain>
    </source>
</reference>
<dbReference type="PROSITE" id="PS00217">
    <property type="entry name" value="SUGAR_TRANSPORT_2"/>
    <property type="match status" value="1"/>
</dbReference>
<feature type="transmembrane region" description="Helical" evidence="7">
    <location>
        <begin position="153"/>
        <end position="172"/>
    </location>
</feature>
<dbReference type="InterPro" id="IPR036259">
    <property type="entry name" value="MFS_trans_sf"/>
</dbReference>
<dbReference type="Gene3D" id="1.20.1250.20">
    <property type="entry name" value="MFS general substrate transporter like domains"/>
    <property type="match status" value="1"/>
</dbReference>
<evidence type="ECO:0000256" key="4">
    <source>
        <dbReference type="ARBA" id="ARBA00022989"/>
    </source>
</evidence>
<evidence type="ECO:0000313" key="10">
    <source>
        <dbReference type="Proteomes" id="UP001590950"/>
    </source>
</evidence>
<feature type="transmembrane region" description="Helical" evidence="7">
    <location>
        <begin position="271"/>
        <end position="293"/>
    </location>
</feature>
<evidence type="ECO:0000256" key="6">
    <source>
        <dbReference type="SAM" id="MobiDB-lite"/>
    </source>
</evidence>
<feature type="region of interest" description="Disordered" evidence="6">
    <location>
        <begin position="18"/>
        <end position="53"/>
    </location>
</feature>
<keyword evidence="5 7" id="KW-0472">Membrane</keyword>
<evidence type="ECO:0000256" key="5">
    <source>
        <dbReference type="ARBA" id="ARBA00023136"/>
    </source>
</evidence>
<dbReference type="PANTHER" id="PTHR23511">
    <property type="entry name" value="SYNAPTIC VESICLE GLYCOPROTEIN 2"/>
    <property type="match status" value="1"/>
</dbReference>
<feature type="compositionally biased region" description="Basic and acidic residues" evidence="6">
    <location>
        <begin position="43"/>
        <end position="53"/>
    </location>
</feature>
<evidence type="ECO:0000256" key="3">
    <source>
        <dbReference type="ARBA" id="ARBA00022692"/>
    </source>
</evidence>
<keyword evidence="2" id="KW-0813">Transport</keyword>
<feature type="transmembrane region" description="Helical" evidence="7">
    <location>
        <begin position="211"/>
        <end position="234"/>
    </location>
</feature>